<dbReference type="EC" id="3.2.1.23" evidence="5"/>
<reference evidence="11 12" key="1">
    <citation type="journal article" date="2016" name="Genome Biol. Evol.">
        <title>Divergent and convergent evolution of fungal pathogenicity.</title>
        <authorList>
            <person name="Shang Y."/>
            <person name="Xiao G."/>
            <person name="Zheng P."/>
            <person name="Cen K."/>
            <person name="Zhan S."/>
            <person name="Wang C."/>
        </authorList>
    </citation>
    <scope>NUCLEOTIDE SEQUENCE [LARGE SCALE GENOMIC DNA]</scope>
    <source>
        <strain evidence="11 12">ARSEF 7405</strain>
    </source>
</reference>
<evidence type="ECO:0000259" key="8">
    <source>
        <dbReference type="Pfam" id="PF01301"/>
    </source>
</evidence>
<dbReference type="InterPro" id="IPR048913">
    <property type="entry name" value="BetaGal_gal-bd"/>
</dbReference>
<dbReference type="InterPro" id="IPR019801">
    <property type="entry name" value="Glyco_hydro_35_CS"/>
</dbReference>
<dbReference type="InterPro" id="IPR031330">
    <property type="entry name" value="Gly_Hdrlase_35_cat"/>
</dbReference>
<evidence type="ECO:0000313" key="11">
    <source>
        <dbReference type="EMBL" id="KZZ87146.1"/>
    </source>
</evidence>
<dbReference type="Gene3D" id="3.20.20.80">
    <property type="entry name" value="Glycosidases"/>
    <property type="match status" value="1"/>
</dbReference>
<comment type="similarity">
    <text evidence="1 6">Belongs to the glycosyl hydrolase 35 family.</text>
</comment>
<evidence type="ECO:0000256" key="2">
    <source>
        <dbReference type="ARBA" id="ARBA00022801"/>
    </source>
</evidence>
<evidence type="ECO:0000259" key="9">
    <source>
        <dbReference type="Pfam" id="PF21317"/>
    </source>
</evidence>
<evidence type="ECO:0000256" key="5">
    <source>
        <dbReference type="RuleBase" id="RU000675"/>
    </source>
</evidence>
<dbReference type="InterPro" id="IPR026283">
    <property type="entry name" value="B-gal_1-like"/>
</dbReference>
<dbReference type="InterPro" id="IPR001944">
    <property type="entry name" value="Glycoside_Hdrlase_35"/>
</dbReference>
<dbReference type="SUPFAM" id="SSF51445">
    <property type="entry name" value="(Trans)glycosidases"/>
    <property type="match status" value="1"/>
</dbReference>
<keyword evidence="7" id="KW-0732">Signal</keyword>
<comment type="catalytic activity">
    <reaction evidence="5">
        <text>Hydrolysis of terminal non-reducing beta-D-galactose residues in beta-D-galactosides.</text>
        <dbReference type="EC" id="3.2.1.23"/>
    </reaction>
</comment>
<dbReference type="EMBL" id="AZGZ01000038">
    <property type="protein sequence ID" value="KZZ87146.1"/>
    <property type="molecule type" value="Genomic_DNA"/>
</dbReference>
<feature type="signal peptide" evidence="7">
    <location>
        <begin position="1"/>
        <end position="21"/>
    </location>
</feature>
<evidence type="ECO:0000256" key="1">
    <source>
        <dbReference type="ARBA" id="ARBA00009809"/>
    </source>
</evidence>
<keyword evidence="3 5" id="KW-0326">Glycosidase</keyword>
<evidence type="ECO:0000256" key="6">
    <source>
        <dbReference type="RuleBase" id="RU003679"/>
    </source>
</evidence>
<gene>
    <name evidence="11" type="ORF">AAP_05901</name>
</gene>
<dbReference type="Pfam" id="PF21467">
    <property type="entry name" value="BetaGal_gal-bd"/>
    <property type="match status" value="1"/>
</dbReference>
<feature type="domain" description="Beta-galactosidase galactose-binding" evidence="10">
    <location>
        <begin position="542"/>
        <end position="603"/>
    </location>
</feature>
<feature type="chain" id="PRO_5007893319" description="Beta-galactosidase" evidence="7">
    <location>
        <begin position="22"/>
        <end position="640"/>
    </location>
</feature>
<dbReference type="PROSITE" id="PS01182">
    <property type="entry name" value="GLYCOSYL_HYDROL_F35"/>
    <property type="match status" value="1"/>
</dbReference>
<evidence type="ECO:0000313" key="12">
    <source>
        <dbReference type="Proteomes" id="UP000242877"/>
    </source>
</evidence>
<dbReference type="AlphaFoldDB" id="A0A167V776"/>
<dbReference type="OrthoDB" id="1657402at2759"/>
<evidence type="ECO:0000256" key="7">
    <source>
        <dbReference type="SAM" id="SignalP"/>
    </source>
</evidence>
<feature type="active site" description="Nucleophile" evidence="4">
    <location>
        <position position="263"/>
    </location>
</feature>
<dbReference type="Pfam" id="PF01301">
    <property type="entry name" value="Glyco_hydro_35"/>
    <property type="match status" value="1"/>
</dbReference>
<dbReference type="Proteomes" id="UP000242877">
    <property type="component" value="Unassembled WGS sequence"/>
</dbReference>
<dbReference type="InterPro" id="IPR048912">
    <property type="entry name" value="BetaGal1-like_ABD1"/>
</dbReference>
<dbReference type="SUPFAM" id="SSF49785">
    <property type="entry name" value="Galactose-binding domain-like"/>
    <property type="match status" value="1"/>
</dbReference>
<feature type="domain" description="Beta-galactosidase 1-like first all-beta" evidence="9">
    <location>
        <begin position="405"/>
        <end position="516"/>
    </location>
</feature>
<comment type="caution">
    <text evidence="11">The sequence shown here is derived from an EMBL/GenBank/DDBJ whole genome shotgun (WGS) entry which is preliminary data.</text>
</comment>
<dbReference type="PIRSF" id="PIRSF006336">
    <property type="entry name" value="B-gal"/>
    <property type="match status" value="1"/>
</dbReference>
<name>A0A167V776_9EURO</name>
<sequence length="640" mass="71259">MKSFFFLAATLAALIPLSVLAAPTSNLKPSKFSYNNDTFLLNDEPYQIIGGQMDPQRIPRQYWQQRLQMARAMGLNTIFSYTFWNDIETAPGKYSFSGQNNISEYFRLAQKGGLHVVLRPGPYIDGEREWGGFPAWLSQVPGMEVRKNNSPYLNAARKYMDRLGEHLHSSQISHGGPIIMVQLENEYGSFGSDKEYLSECLKMLKDNFDIVVYTNDGGGKSYLEGGQYPGVLAETDGDPKTGYEARDKYVTDKSSLGPQLDGEYYTTWFTSWGSNSSYTTSSGDESSMQSVVDDLKYVFSTNNSISMYMFHGGTNWGFQSGSIWSGYLQAVTTSYDYGAPLDESGRPTQLYHKIRETIARYVPKNSIPAVPKTPELSSVPPFTLKPTVSLLRTLDDAKTVKAYDPVSMNALNQSFGYVLYEHRAKKKSHGVIAVGDKPRDRVLIYVNGERVGVIDNIYQYPPAITVSVNQGDLLQLIVENQGRVDYSTALEDQVKGIVGNVKIGDDVLKGWSSTSIPLDDLPRQIVPSSSTAHVTIIDDDLPVFYSGVFELPRNAKFDLSSDTFLSVPHGIKGVVWVNGVNLGRYWTIGPQQSLYLPGVYLKEMNEVVVLELEPSSNASMTAEGIATRKWFNNPDPDLKE</sequence>
<accession>A0A167V776</accession>
<feature type="domain" description="Glycoside hydrolase 35 catalytic" evidence="8">
    <location>
        <begin position="38"/>
        <end position="360"/>
    </location>
</feature>
<feature type="active site" description="Proton donor" evidence="4">
    <location>
        <position position="186"/>
    </location>
</feature>
<dbReference type="PANTHER" id="PTHR23421">
    <property type="entry name" value="BETA-GALACTOSIDASE RELATED"/>
    <property type="match status" value="1"/>
</dbReference>
<dbReference type="InterPro" id="IPR008979">
    <property type="entry name" value="Galactose-bd-like_sf"/>
</dbReference>
<organism evidence="11 12">
    <name type="scientific">Ascosphaera apis ARSEF 7405</name>
    <dbReference type="NCBI Taxonomy" id="392613"/>
    <lineage>
        <taxon>Eukaryota</taxon>
        <taxon>Fungi</taxon>
        <taxon>Dikarya</taxon>
        <taxon>Ascomycota</taxon>
        <taxon>Pezizomycotina</taxon>
        <taxon>Eurotiomycetes</taxon>
        <taxon>Eurotiomycetidae</taxon>
        <taxon>Onygenales</taxon>
        <taxon>Ascosphaeraceae</taxon>
        <taxon>Ascosphaera</taxon>
    </lineage>
</organism>
<dbReference type="Gene3D" id="2.60.120.260">
    <property type="entry name" value="Galactose-binding domain-like"/>
    <property type="match status" value="2"/>
</dbReference>
<dbReference type="GO" id="GO:0004565">
    <property type="term" value="F:beta-galactosidase activity"/>
    <property type="evidence" value="ECO:0007669"/>
    <property type="project" value="UniProtKB-EC"/>
</dbReference>
<dbReference type="VEuPathDB" id="FungiDB:AAP_05901"/>
<evidence type="ECO:0000259" key="10">
    <source>
        <dbReference type="Pfam" id="PF21467"/>
    </source>
</evidence>
<evidence type="ECO:0000256" key="3">
    <source>
        <dbReference type="ARBA" id="ARBA00023295"/>
    </source>
</evidence>
<dbReference type="GO" id="GO:0005975">
    <property type="term" value="P:carbohydrate metabolic process"/>
    <property type="evidence" value="ECO:0007669"/>
    <property type="project" value="InterPro"/>
</dbReference>
<proteinExistence type="inferred from homology"/>
<keyword evidence="2 5" id="KW-0378">Hydrolase</keyword>
<evidence type="ECO:0000256" key="4">
    <source>
        <dbReference type="PIRSR" id="PIRSR006336-1"/>
    </source>
</evidence>
<dbReference type="InterPro" id="IPR017853">
    <property type="entry name" value="GH"/>
</dbReference>
<dbReference type="Pfam" id="PF21317">
    <property type="entry name" value="BetaGal_ABD_1"/>
    <property type="match status" value="1"/>
</dbReference>
<dbReference type="PRINTS" id="PR00742">
    <property type="entry name" value="GLHYDRLASE35"/>
</dbReference>
<keyword evidence="12" id="KW-1185">Reference proteome</keyword>
<protein>
    <recommendedName>
        <fullName evidence="5">Beta-galactosidase</fullName>
        <ecNumber evidence="5">3.2.1.23</ecNumber>
    </recommendedName>
</protein>